<name>A0A8J2KVZ4_9HEXA</name>
<comment type="caution">
    <text evidence="4">The sequence shown here is derived from an EMBL/GenBank/DDBJ whole genome shotgun (WGS) entry which is preliminary data.</text>
</comment>
<gene>
    <name evidence="4" type="ORF">AFUS01_LOCUS32766</name>
</gene>
<keyword evidence="1" id="KW-0862">Zinc</keyword>
<dbReference type="GO" id="GO:0008270">
    <property type="term" value="F:zinc ion binding"/>
    <property type="evidence" value="ECO:0007669"/>
    <property type="project" value="UniProtKB-KW"/>
</dbReference>
<evidence type="ECO:0000259" key="3">
    <source>
        <dbReference type="PROSITE" id="PS50157"/>
    </source>
</evidence>
<evidence type="ECO:0000313" key="4">
    <source>
        <dbReference type="EMBL" id="CAG7822496.1"/>
    </source>
</evidence>
<evidence type="ECO:0000256" key="2">
    <source>
        <dbReference type="SAM" id="MobiDB-lite"/>
    </source>
</evidence>
<dbReference type="AlphaFoldDB" id="A0A8J2KVZ4"/>
<protein>
    <recommendedName>
        <fullName evidence="3">C2H2-type domain-containing protein</fullName>
    </recommendedName>
</protein>
<proteinExistence type="predicted"/>
<keyword evidence="1" id="KW-0479">Metal-binding</keyword>
<evidence type="ECO:0000313" key="5">
    <source>
        <dbReference type="Proteomes" id="UP000708208"/>
    </source>
</evidence>
<feature type="compositionally biased region" description="Low complexity" evidence="2">
    <location>
        <begin position="35"/>
        <end position="49"/>
    </location>
</feature>
<feature type="region of interest" description="Disordered" evidence="2">
    <location>
        <begin position="29"/>
        <end position="52"/>
    </location>
</feature>
<accession>A0A8J2KVZ4</accession>
<organism evidence="4 5">
    <name type="scientific">Allacma fusca</name>
    <dbReference type="NCBI Taxonomy" id="39272"/>
    <lineage>
        <taxon>Eukaryota</taxon>
        <taxon>Metazoa</taxon>
        <taxon>Ecdysozoa</taxon>
        <taxon>Arthropoda</taxon>
        <taxon>Hexapoda</taxon>
        <taxon>Collembola</taxon>
        <taxon>Symphypleona</taxon>
        <taxon>Sminthuridae</taxon>
        <taxon>Allacma</taxon>
    </lineage>
</organism>
<evidence type="ECO:0000256" key="1">
    <source>
        <dbReference type="PROSITE-ProRule" id="PRU00042"/>
    </source>
</evidence>
<dbReference type="InterPro" id="IPR013087">
    <property type="entry name" value="Znf_C2H2_type"/>
</dbReference>
<dbReference type="PROSITE" id="PS00028">
    <property type="entry name" value="ZINC_FINGER_C2H2_1"/>
    <property type="match status" value="1"/>
</dbReference>
<dbReference type="PROSITE" id="PS50157">
    <property type="entry name" value="ZINC_FINGER_C2H2_2"/>
    <property type="match status" value="1"/>
</dbReference>
<reference evidence="4" key="1">
    <citation type="submission" date="2021-06" db="EMBL/GenBank/DDBJ databases">
        <authorList>
            <person name="Hodson N. C."/>
            <person name="Mongue J. A."/>
            <person name="Jaron S. K."/>
        </authorList>
    </citation>
    <scope>NUCLEOTIDE SEQUENCE</scope>
</reference>
<keyword evidence="5" id="KW-1185">Reference proteome</keyword>
<feature type="non-terminal residue" evidence="4">
    <location>
        <position position="1"/>
    </location>
</feature>
<sequence>CSICENSFQGLYLFRQHEKKSECRRIAKKLKKSEPSTSTSSPSTSQSSPAFKAGTDPAYMASSASSTNLAPVVNTPILKYKCNVCGSCYASEAYLRFHLSKVHNTAPARTTE</sequence>
<feature type="domain" description="C2H2-type" evidence="3">
    <location>
        <begin position="80"/>
        <end position="108"/>
    </location>
</feature>
<dbReference type="Proteomes" id="UP000708208">
    <property type="component" value="Unassembled WGS sequence"/>
</dbReference>
<keyword evidence="1" id="KW-0863">Zinc-finger</keyword>
<dbReference type="EMBL" id="CAJVCH010526518">
    <property type="protein sequence ID" value="CAG7822496.1"/>
    <property type="molecule type" value="Genomic_DNA"/>
</dbReference>